<organism evidence="1 2">
    <name type="scientific">Leptospira hartskeerlii</name>
    <dbReference type="NCBI Taxonomy" id="2023177"/>
    <lineage>
        <taxon>Bacteria</taxon>
        <taxon>Pseudomonadati</taxon>
        <taxon>Spirochaetota</taxon>
        <taxon>Spirochaetia</taxon>
        <taxon>Leptospirales</taxon>
        <taxon>Leptospiraceae</taxon>
        <taxon>Leptospira</taxon>
    </lineage>
</organism>
<reference evidence="1 2" key="1">
    <citation type="submission" date="2017-07" db="EMBL/GenBank/DDBJ databases">
        <title>Leptospira spp. isolated from tropical soils.</title>
        <authorList>
            <person name="Thibeaux R."/>
            <person name="Iraola G."/>
            <person name="Ferres I."/>
            <person name="Bierque E."/>
            <person name="Girault D."/>
            <person name="Soupe-Gilbert M.-E."/>
            <person name="Picardeau M."/>
            <person name="Goarant C."/>
        </authorList>
    </citation>
    <scope>NUCLEOTIDE SEQUENCE [LARGE SCALE GENOMIC DNA]</scope>
    <source>
        <strain evidence="1 2">MCA1-C-A1</strain>
    </source>
</reference>
<dbReference type="InterPro" id="IPR014718">
    <property type="entry name" value="GH-type_carb-bd"/>
</dbReference>
<dbReference type="Pfam" id="PF01263">
    <property type="entry name" value="Aldose_epim"/>
    <property type="match status" value="1"/>
</dbReference>
<proteinExistence type="predicted"/>
<evidence type="ECO:0000313" key="1">
    <source>
        <dbReference type="EMBL" id="PJZ26461.1"/>
    </source>
</evidence>
<dbReference type="InterPro" id="IPR011013">
    <property type="entry name" value="Gal_mutarotase_sf_dom"/>
</dbReference>
<dbReference type="RefSeq" id="WP_100706248.1">
    <property type="nucleotide sequence ID" value="NZ_NPDL01000003.1"/>
</dbReference>
<dbReference type="GO" id="GO:0030246">
    <property type="term" value="F:carbohydrate binding"/>
    <property type="evidence" value="ECO:0007669"/>
    <property type="project" value="InterPro"/>
</dbReference>
<keyword evidence="2" id="KW-1185">Reference proteome</keyword>
<dbReference type="Gene3D" id="2.70.98.10">
    <property type="match status" value="1"/>
</dbReference>
<name>A0A2M9XFH9_9LEPT</name>
<accession>A0A2M9XFH9</accession>
<sequence length="290" mass="33313">MTDGTQWFSWDWTHPITKESFPIILPYDKKLSVFESGNFLMFPWVNRHASKEFILNGKDWNAKELIRDPNQFPVHGLVHSLERKLLKLKNNQKGAEFRVNFPEEWKDSPLSGVAIREEYSIEETSSGTLLSVKTRFNNLRSDSIRFAYGYHPYLSLGKNDEEWKLSLHLDKNLELGEDLVPIQPFISNPISSVLEGDNIPSLDHLFYGKEPRVVLENRTKKYSITVLSPPPEEGQISLKYYQIYTKPDRSAIAVEPCSSPGNALLSGQDLKELKGHSETFGEFRILVRSL</sequence>
<protein>
    <submittedName>
        <fullName evidence="1">Aldose epimerase</fullName>
    </submittedName>
</protein>
<dbReference type="GO" id="GO:0005975">
    <property type="term" value="P:carbohydrate metabolic process"/>
    <property type="evidence" value="ECO:0007669"/>
    <property type="project" value="InterPro"/>
</dbReference>
<dbReference type="Proteomes" id="UP000232196">
    <property type="component" value="Unassembled WGS sequence"/>
</dbReference>
<dbReference type="SUPFAM" id="SSF74650">
    <property type="entry name" value="Galactose mutarotase-like"/>
    <property type="match status" value="1"/>
</dbReference>
<evidence type="ECO:0000313" key="2">
    <source>
        <dbReference type="Proteomes" id="UP000232196"/>
    </source>
</evidence>
<comment type="caution">
    <text evidence="1">The sequence shown here is derived from an EMBL/GenBank/DDBJ whole genome shotgun (WGS) entry which is preliminary data.</text>
</comment>
<dbReference type="OrthoDB" id="9808779at2"/>
<dbReference type="GO" id="GO:0016853">
    <property type="term" value="F:isomerase activity"/>
    <property type="evidence" value="ECO:0007669"/>
    <property type="project" value="InterPro"/>
</dbReference>
<dbReference type="EMBL" id="NPDN01000003">
    <property type="protein sequence ID" value="PJZ26461.1"/>
    <property type="molecule type" value="Genomic_DNA"/>
</dbReference>
<gene>
    <name evidence="1" type="ORF">CH357_06680</name>
</gene>
<dbReference type="AlphaFoldDB" id="A0A2M9XFH9"/>
<dbReference type="InterPro" id="IPR008183">
    <property type="entry name" value="Aldose_1/G6P_1-epimerase"/>
</dbReference>